<proteinExistence type="predicted"/>
<name>V6JHF7_STRRC</name>
<evidence type="ECO:0000313" key="2">
    <source>
        <dbReference type="Proteomes" id="UP000017984"/>
    </source>
</evidence>
<dbReference type="HOGENOM" id="CLU_3277492_0_0_11"/>
<comment type="caution">
    <text evidence="1">The sequence shown here is derived from an EMBL/GenBank/DDBJ whole genome shotgun (WGS) entry which is preliminary data.</text>
</comment>
<dbReference type="STRING" id="1352936.M878_42295"/>
<dbReference type="Proteomes" id="UP000017984">
    <property type="component" value="Chromosome"/>
</dbReference>
<sequence>MTLRALSGWHVGDLVPFTLYFAHSGAVRTLAVVVRPGDGAA</sequence>
<dbReference type="AlphaFoldDB" id="V6JHF7"/>
<evidence type="ECO:0000313" key="1">
    <source>
        <dbReference type="EMBL" id="EST19270.1"/>
    </source>
</evidence>
<keyword evidence="2" id="KW-1185">Reference proteome</keyword>
<protein>
    <submittedName>
        <fullName evidence="1">Uncharacterized protein</fullName>
    </submittedName>
</protein>
<gene>
    <name evidence="1" type="ORF">M878_42295</name>
</gene>
<accession>V6JHF7</accession>
<dbReference type="PATRIC" id="fig|1352936.5.peg.8755"/>
<organism evidence="1 2">
    <name type="scientific">Streptomyces roseochromogenus subsp. oscitans DS 12.976</name>
    <dbReference type="NCBI Taxonomy" id="1352936"/>
    <lineage>
        <taxon>Bacteria</taxon>
        <taxon>Bacillati</taxon>
        <taxon>Actinomycetota</taxon>
        <taxon>Actinomycetes</taxon>
        <taxon>Kitasatosporales</taxon>
        <taxon>Streptomycetaceae</taxon>
        <taxon>Streptomyces</taxon>
    </lineage>
</organism>
<dbReference type="EMBL" id="AWQX01000381">
    <property type="protein sequence ID" value="EST19270.1"/>
    <property type="molecule type" value="Genomic_DNA"/>
</dbReference>
<reference evidence="1 2" key="1">
    <citation type="journal article" date="2014" name="Genome Announc.">
        <title>Draft Genome Sequence of Streptomyces roseochromogenes subsp. oscitans DS 12.976, Producer of the Aminocoumarin Antibiotic Clorobiocin.</title>
        <authorList>
            <person name="Ruckert C."/>
            <person name="Kalinowski J."/>
            <person name="Heide L."/>
            <person name="Apel A.K."/>
        </authorList>
    </citation>
    <scope>NUCLEOTIDE SEQUENCE [LARGE SCALE GENOMIC DNA]</scope>
    <source>
        <strain evidence="1 2">DS 12.976</strain>
    </source>
</reference>